<dbReference type="Proteomes" id="UP000000245">
    <property type="component" value="Plasmid pACRY01"/>
</dbReference>
<dbReference type="PANTHER" id="PTHR44068:SF11">
    <property type="entry name" value="GERANYL DIPHOSPHATE 2-C-METHYLTRANSFERASE"/>
    <property type="match status" value="1"/>
</dbReference>
<dbReference type="PANTHER" id="PTHR44068">
    <property type="entry name" value="ZGC:194242"/>
    <property type="match status" value="1"/>
</dbReference>
<reference evidence="3 4" key="1">
    <citation type="submission" date="2007-05" db="EMBL/GenBank/DDBJ databases">
        <title>Complete sequence of plasmid1 pACRY01 of Acidiphilium cryptum JF-5.</title>
        <authorList>
            <consortium name="US DOE Joint Genome Institute"/>
            <person name="Copeland A."/>
            <person name="Lucas S."/>
            <person name="Lapidus A."/>
            <person name="Barry K."/>
            <person name="Detter J.C."/>
            <person name="Glavina del Rio T."/>
            <person name="Hammon N."/>
            <person name="Israni S."/>
            <person name="Dalin E."/>
            <person name="Tice H."/>
            <person name="Pitluck S."/>
            <person name="Sims D."/>
            <person name="Brettin T."/>
            <person name="Bruce D."/>
            <person name="Han C."/>
            <person name="Schmutz J."/>
            <person name="Larimer F."/>
            <person name="Land M."/>
            <person name="Hauser L."/>
            <person name="Kyrpides N."/>
            <person name="Kim E."/>
            <person name="Magnuson T."/>
            <person name="Richardson P."/>
        </authorList>
    </citation>
    <scope>NUCLEOTIDE SEQUENCE [LARGE SCALE GENOMIC DNA]</scope>
    <source>
        <strain evidence="4">JF-5</strain>
        <plasmid evidence="4">Plasmid pACRY01</plasmid>
    </source>
</reference>
<sequence>MATAADTAIQPHNLRAAAIWNVAGDAYDEISRGIADSIDHAVRRLAPGPGERVLDVATGTGWTARSIARSGAIVSGVDLGVDLVTAAQNRARAEGLNIDYRVGDAEALAYDDATFDAAISTYGVMFASHPEAAAAELARVTRPGGRLVLTTWRPDSSVFGMFRVLREFMPPPPDPAPPSPFEWGREDRVTALLGEAFDLEFEPGISVYRVADGETAWSTFVLGYGPARTLAASLDERRRADLQRAFVQFHENFRDGDEILVPREYLLSYGTRRGD</sequence>
<dbReference type="InterPro" id="IPR013216">
    <property type="entry name" value="Methyltransf_11"/>
</dbReference>
<gene>
    <name evidence="3" type="ordered locus">Acry_3216</name>
</gene>
<dbReference type="AlphaFoldDB" id="A5FTA5"/>
<dbReference type="CDD" id="cd02440">
    <property type="entry name" value="AdoMet_MTases"/>
    <property type="match status" value="1"/>
</dbReference>
<evidence type="ECO:0000259" key="2">
    <source>
        <dbReference type="Pfam" id="PF08241"/>
    </source>
</evidence>
<dbReference type="SUPFAM" id="SSF53335">
    <property type="entry name" value="S-adenosyl-L-methionine-dependent methyltransferases"/>
    <property type="match status" value="1"/>
</dbReference>
<name>A5FTA5_ACICJ</name>
<dbReference type="HOGENOM" id="CLU_037990_2_1_5"/>
<keyword evidence="3" id="KW-0614">Plasmid</keyword>
<geneLocation type="plasmid" evidence="3 4">
    <name>pACRY01</name>
</geneLocation>
<dbReference type="GO" id="GO:0008757">
    <property type="term" value="F:S-adenosylmethionine-dependent methyltransferase activity"/>
    <property type="evidence" value="ECO:0007669"/>
    <property type="project" value="InterPro"/>
</dbReference>
<feature type="domain" description="Methyltransferase type 11" evidence="2">
    <location>
        <begin position="54"/>
        <end position="149"/>
    </location>
</feature>
<evidence type="ECO:0000313" key="3">
    <source>
        <dbReference type="EMBL" id="ABQ28837.1"/>
    </source>
</evidence>
<dbReference type="RefSeq" id="WP_011930487.1">
    <property type="nucleotide sequence ID" value="NC_009467.1"/>
</dbReference>
<dbReference type="EMBL" id="CP000689">
    <property type="protein sequence ID" value="ABQ28837.1"/>
    <property type="molecule type" value="Genomic_DNA"/>
</dbReference>
<organism evidence="3 4">
    <name type="scientific">Acidiphilium cryptum (strain JF-5)</name>
    <dbReference type="NCBI Taxonomy" id="349163"/>
    <lineage>
        <taxon>Bacteria</taxon>
        <taxon>Pseudomonadati</taxon>
        <taxon>Pseudomonadota</taxon>
        <taxon>Alphaproteobacteria</taxon>
        <taxon>Acetobacterales</taxon>
        <taxon>Acidocellaceae</taxon>
        <taxon>Acidiphilium</taxon>
    </lineage>
</organism>
<protein>
    <submittedName>
        <fullName evidence="3">Methyltransferase type 11</fullName>
    </submittedName>
</protein>
<keyword evidence="3" id="KW-0489">Methyltransferase</keyword>
<keyword evidence="4" id="KW-1185">Reference proteome</keyword>
<dbReference type="InterPro" id="IPR050447">
    <property type="entry name" value="Erg6_SMT_methyltransf"/>
</dbReference>
<evidence type="ECO:0000256" key="1">
    <source>
        <dbReference type="ARBA" id="ARBA00022679"/>
    </source>
</evidence>
<dbReference type="GO" id="GO:0032259">
    <property type="term" value="P:methylation"/>
    <property type="evidence" value="ECO:0007669"/>
    <property type="project" value="UniProtKB-KW"/>
</dbReference>
<proteinExistence type="predicted"/>
<dbReference type="Gene3D" id="3.40.50.150">
    <property type="entry name" value="Vaccinia Virus protein VP39"/>
    <property type="match status" value="1"/>
</dbReference>
<accession>A5FTA5</accession>
<dbReference type="KEGG" id="acr:Acry_3216"/>
<dbReference type="InterPro" id="IPR029063">
    <property type="entry name" value="SAM-dependent_MTases_sf"/>
</dbReference>
<keyword evidence="1 3" id="KW-0808">Transferase</keyword>
<evidence type="ECO:0000313" key="4">
    <source>
        <dbReference type="Proteomes" id="UP000000245"/>
    </source>
</evidence>
<dbReference type="Pfam" id="PF08241">
    <property type="entry name" value="Methyltransf_11"/>
    <property type="match status" value="1"/>
</dbReference>